<sequence length="596" mass="67753">MRRYIWQHARNAIHRITRPRVILPATAIAGLAGSFVYYMRHDIEYIGIAQGAHKHVPTLALHPVTGGTKNLPIVTHQLDDDQPETMQKLNKPRLVILGGGWGAVSTIKNLNKDDYNVTLISDNNYFLFTPLLPSATVGTLEMRSLLEPLRKIVARVHGHFLEGRAVDVDLEHKLVEVTSQDGKQNFYVPYDKLVIAVGSTSITHGVQGLENTFRLKTIQDAISVRRRITKNVEKAALPSTPPEERERLLSFVVCGGGPTGVEFAAELYDWMNEDLVKWFPKILREDIKVTIIQSRDHILNTFDVKISEYAQRRFERSGIRVVTDARVERIDEDKVVYRYKNTDPPVYREVPYGLCMWSTGIAMTPFVKNLAEKLGIQQHTRALQTDCFCRVQGVEDASVFAIGDCATVENPKIREHIVEIFETADKNKDGVLQFDEFADAIDYMRKQYPFSRQHIGELVKMFETYDVDKSGTLDIEEMKQMLLDIDKKMTHYPATAQLANQQGAYIGKLLTQLIKGDEDIDETVGPFRYRNLGALAYLGNTAVGEFGWGYKMVGGLWAMYLWRSVYWSKQVSMRTRLNLSIDWSKAALFGRDISTV</sequence>
<dbReference type="InterPro" id="IPR045024">
    <property type="entry name" value="NDH-2"/>
</dbReference>
<dbReference type="Pfam" id="PF13202">
    <property type="entry name" value="EF-hand_5"/>
    <property type="match status" value="1"/>
</dbReference>
<dbReference type="InterPro" id="IPR011992">
    <property type="entry name" value="EF-hand-dom_pair"/>
</dbReference>
<dbReference type="InterPro" id="IPR036188">
    <property type="entry name" value="FAD/NAD-bd_sf"/>
</dbReference>
<dbReference type="OrthoDB" id="3244603at2759"/>
<comment type="subcellular location">
    <subcellularLocation>
        <location evidence="1">Mitochondrion inner membrane</location>
        <topology evidence="1">Peripheral membrane protein</topology>
        <orientation evidence="1">Intermembrane side</orientation>
    </subcellularLocation>
</comment>
<accession>A0A068SGP6</accession>
<evidence type="ECO:0000256" key="1">
    <source>
        <dbReference type="ARBA" id="ARBA00004137"/>
    </source>
</evidence>
<organism evidence="11 12">
    <name type="scientific">Lichtheimia corymbifera JMRC:FSU:9682</name>
    <dbReference type="NCBI Taxonomy" id="1263082"/>
    <lineage>
        <taxon>Eukaryota</taxon>
        <taxon>Fungi</taxon>
        <taxon>Fungi incertae sedis</taxon>
        <taxon>Mucoromycota</taxon>
        <taxon>Mucoromycotina</taxon>
        <taxon>Mucoromycetes</taxon>
        <taxon>Mucorales</taxon>
        <taxon>Lichtheimiaceae</taxon>
        <taxon>Lichtheimia</taxon>
    </lineage>
</organism>
<dbReference type="PROSITE" id="PS50222">
    <property type="entry name" value="EF_HAND_2"/>
    <property type="match status" value="2"/>
</dbReference>
<evidence type="ECO:0000256" key="7">
    <source>
        <dbReference type="ARBA" id="ARBA00023002"/>
    </source>
</evidence>
<keyword evidence="9" id="KW-0472">Membrane</keyword>
<evidence type="ECO:0000256" key="6">
    <source>
        <dbReference type="ARBA" id="ARBA00022946"/>
    </source>
</evidence>
<dbReference type="SMART" id="SM00054">
    <property type="entry name" value="EFh"/>
    <property type="match status" value="2"/>
</dbReference>
<dbReference type="PRINTS" id="PR00368">
    <property type="entry name" value="FADPNR"/>
</dbReference>
<evidence type="ECO:0000313" key="11">
    <source>
        <dbReference type="EMBL" id="CDH60446.1"/>
    </source>
</evidence>
<dbReference type="InterPro" id="IPR054585">
    <property type="entry name" value="NDH2-like_C"/>
</dbReference>
<dbReference type="InterPro" id="IPR002048">
    <property type="entry name" value="EF_hand_dom"/>
</dbReference>
<keyword evidence="9" id="KW-0812">Transmembrane</keyword>
<dbReference type="SUPFAM" id="SSF51905">
    <property type="entry name" value="FAD/NAD(P)-binding domain"/>
    <property type="match status" value="2"/>
</dbReference>
<dbReference type="VEuPathDB" id="FungiDB:LCOR_11231.1"/>
<keyword evidence="8" id="KW-0520">NAD</keyword>
<dbReference type="InterPro" id="IPR023753">
    <property type="entry name" value="FAD/NAD-binding_dom"/>
</dbReference>
<dbReference type="InterPro" id="IPR018247">
    <property type="entry name" value="EF_Hand_1_Ca_BS"/>
</dbReference>
<feature type="domain" description="EF-hand" evidence="10">
    <location>
        <begin position="412"/>
        <end position="447"/>
    </location>
</feature>
<dbReference type="PROSITE" id="PS00018">
    <property type="entry name" value="EF_HAND_1"/>
    <property type="match status" value="2"/>
</dbReference>
<keyword evidence="12" id="KW-1185">Reference proteome</keyword>
<evidence type="ECO:0000256" key="2">
    <source>
        <dbReference type="ARBA" id="ARBA00005272"/>
    </source>
</evidence>
<protein>
    <submittedName>
        <fullName evidence="11">Nadh-ubiquinone oxidoreductase 64 kDa</fullName>
    </submittedName>
</protein>
<feature type="domain" description="EF-hand" evidence="10">
    <location>
        <begin position="453"/>
        <end position="488"/>
    </location>
</feature>
<dbReference type="Proteomes" id="UP000027586">
    <property type="component" value="Unassembled WGS sequence"/>
</dbReference>
<dbReference type="SUPFAM" id="SSF47473">
    <property type="entry name" value="EF-hand"/>
    <property type="match status" value="1"/>
</dbReference>
<keyword evidence="6" id="KW-0809">Transit peptide</keyword>
<dbReference type="STRING" id="1263082.A0A068SGP6"/>
<evidence type="ECO:0000256" key="5">
    <source>
        <dbReference type="ARBA" id="ARBA00022837"/>
    </source>
</evidence>
<dbReference type="Gene3D" id="3.50.50.100">
    <property type="match status" value="2"/>
</dbReference>
<gene>
    <name evidence="11" type="ORF">LCOR_11231.1</name>
</gene>
<keyword evidence="4" id="KW-0274">FAD</keyword>
<evidence type="ECO:0000256" key="9">
    <source>
        <dbReference type="SAM" id="Phobius"/>
    </source>
</evidence>
<keyword evidence="3" id="KW-0285">Flavoprotein</keyword>
<dbReference type="Pfam" id="PF22366">
    <property type="entry name" value="NDH2_C"/>
    <property type="match status" value="1"/>
</dbReference>
<dbReference type="GO" id="GO:0005509">
    <property type="term" value="F:calcium ion binding"/>
    <property type="evidence" value="ECO:0007669"/>
    <property type="project" value="InterPro"/>
</dbReference>
<evidence type="ECO:0000256" key="4">
    <source>
        <dbReference type="ARBA" id="ARBA00022827"/>
    </source>
</evidence>
<evidence type="ECO:0000256" key="3">
    <source>
        <dbReference type="ARBA" id="ARBA00022630"/>
    </source>
</evidence>
<comment type="caution">
    <text evidence="11">The sequence shown here is derived from an EMBL/GenBank/DDBJ whole genome shotgun (WGS) entry which is preliminary data.</text>
</comment>
<name>A0A068SGP6_9FUNG</name>
<dbReference type="CDD" id="cd00051">
    <property type="entry name" value="EFh"/>
    <property type="match status" value="1"/>
</dbReference>
<feature type="transmembrane region" description="Helical" evidence="9">
    <location>
        <begin position="21"/>
        <end position="39"/>
    </location>
</feature>
<keyword evidence="7" id="KW-0560">Oxidoreductase</keyword>
<dbReference type="EMBL" id="CBTN010000093">
    <property type="protein sequence ID" value="CDH60446.1"/>
    <property type="molecule type" value="Genomic_DNA"/>
</dbReference>
<keyword evidence="5" id="KW-0106">Calcium</keyword>
<dbReference type="PANTHER" id="PTHR43706:SF50">
    <property type="entry name" value="NADH DEHYDROGENASE (UBIQUINONE)-RELATED"/>
    <property type="match status" value="1"/>
</dbReference>
<proteinExistence type="inferred from homology"/>
<dbReference type="Pfam" id="PF07992">
    <property type="entry name" value="Pyr_redox_2"/>
    <property type="match status" value="1"/>
</dbReference>
<dbReference type="AlphaFoldDB" id="A0A068SGP6"/>
<dbReference type="Pfam" id="PF00036">
    <property type="entry name" value="EF-hand_1"/>
    <property type="match status" value="1"/>
</dbReference>
<comment type="similarity">
    <text evidence="2">Belongs to the NADH dehydrogenase family.</text>
</comment>
<dbReference type="GO" id="GO:0003954">
    <property type="term" value="F:NADH dehydrogenase activity"/>
    <property type="evidence" value="ECO:0007669"/>
    <property type="project" value="InterPro"/>
</dbReference>
<keyword evidence="9" id="KW-1133">Transmembrane helix</keyword>
<dbReference type="PANTHER" id="PTHR43706">
    <property type="entry name" value="NADH DEHYDROGENASE"/>
    <property type="match status" value="1"/>
</dbReference>
<evidence type="ECO:0000313" key="12">
    <source>
        <dbReference type="Proteomes" id="UP000027586"/>
    </source>
</evidence>
<dbReference type="GO" id="GO:0005743">
    <property type="term" value="C:mitochondrial inner membrane"/>
    <property type="evidence" value="ECO:0007669"/>
    <property type="project" value="UniProtKB-SubCell"/>
</dbReference>
<reference evidence="11" key="1">
    <citation type="submission" date="2013-08" db="EMBL/GenBank/DDBJ databases">
        <title>Gene expansion shapes genome architecture in the human pathogen Lichtheimia corymbifera: an evolutionary genomics analysis in the ancient terrestrial Mucorales (Mucoromycotina).</title>
        <authorList>
            <person name="Schwartze V.U."/>
            <person name="Winter S."/>
            <person name="Shelest E."/>
            <person name="Marcet-Houben M."/>
            <person name="Horn F."/>
            <person name="Wehner S."/>
            <person name="Hoffmann K."/>
            <person name="Riege K."/>
            <person name="Sammeth M."/>
            <person name="Nowrousian M."/>
            <person name="Valiante V."/>
            <person name="Linde J."/>
            <person name="Jacobsen I.D."/>
            <person name="Marz M."/>
            <person name="Brakhage A.A."/>
            <person name="Gabaldon T."/>
            <person name="Bocker S."/>
            <person name="Voigt K."/>
        </authorList>
    </citation>
    <scope>NUCLEOTIDE SEQUENCE [LARGE SCALE GENOMIC DNA]</scope>
    <source>
        <strain evidence="11">FSU 9682</strain>
    </source>
</reference>
<evidence type="ECO:0000256" key="8">
    <source>
        <dbReference type="ARBA" id="ARBA00023027"/>
    </source>
</evidence>
<evidence type="ECO:0000259" key="10">
    <source>
        <dbReference type="PROSITE" id="PS50222"/>
    </source>
</evidence>